<dbReference type="CDD" id="cd04791">
    <property type="entry name" value="LanC_SerThrkinase"/>
    <property type="match status" value="1"/>
</dbReference>
<dbReference type="Gene3D" id="3.30.200.20">
    <property type="entry name" value="Phosphorylase Kinase, domain 1"/>
    <property type="match status" value="1"/>
</dbReference>
<proteinExistence type="predicted"/>
<dbReference type="InterPro" id="IPR057929">
    <property type="entry name" value="RamC_N"/>
</dbReference>
<dbReference type="Pfam" id="PF00069">
    <property type="entry name" value="Pkinase"/>
    <property type="match status" value="1"/>
</dbReference>
<comment type="caution">
    <text evidence="5">The sequence shown here is derived from an EMBL/GenBank/DDBJ whole genome shotgun (WGS) entry which is preliminary data.</text>
</comment>
<dbReference type="SMART" id="SM00220">
    <property type="entry name" value="S_TKc"/>
    <property type="match status" value="1"/>
</dbReference>
<feature type="region of interest" description="Disordered" evidence="3">
    <location>
        <begin position="173"/>
        <end position="246"/>
    </location>
</feature>
<dbReference type="PANTHER" id="PTHR24346:SF30">
    <property type="entry name" value="MATERNAL EMBRYONIC LEUCINE ZIPPER KINASE"/>
    <property type="match status" value="1"/>
</dbReference>
<dbReference type="InterPro" id="IPR007822">
    <property type="entry name" value="LANC-like"/>
</dbReference>
<protein>
    <recommendedName>
        <fullName evidence="4">Protein kinase domain-containing protein</fullName>
    </recommendedName>
</protein>
<dbReference type="InterPro" id="IPR058053">
    <property type="entry name" value="RamC_C"/>
</dbReference>
<evidence type="ECO:0000313" key="6">
    <source>
        <dbReference type="Proteomes" id="UP001500212"/>
    </source>
</evidence>
<dbReference type="SMART" id="SM01260">
    <property type="entry name" value="LANC_like"/>
    <property type="match status" value="1"/>
</dbReference>
<evidence type="ECO:0000313" key="5">
    <source>
        <dbReference type="EMBL" id="GAA4603737.1"/>
    </source>
</evidence>
<feature type="domain" description="Protein kinase" evidence="4">
    <location>
        <begin position="246"/>
        <end position="504"/>
    </location>
</feature>
<keyword evidence="2" id="KW-0067">ATP-binding</keyword>
<dbReference type="PRINTS" id="PR01950">
    <property type="entry name" value="LANCSUPER"/>
</dbReference>
<dbReference type="Pfam" id="PF25816">
    <property type="entry name" value="RamC_N"/>
    <property type="match status" value="1"/>
</dbReference>
<gene>
    <name evidence="5" type="ORF">GCM10023195_12460</name>
</gene>
<evidence type="ECO:0000259" key="4">
    <source>
        <dbReference type="PROSITE" id="PS50011"/>
    </source>
</evidence>
<keyword evidence="6" id="KW-1185">Reference proteome</keyword>
<dbReference type="NCBIfam" id="NF038150">
    <property type="entry name" value="lanthi_synth_IV"/>
    <property type="match status" value="1"/>
</dbReference>
<dbReference type="SUPFAM" id="SSF56112">
    <property type="entry name" value="Protein kinase-like (PK-like)"/>
    <property type="match status" value="1"/>
</dbReference>
<dbReference type="Pfam" id="PF05147">
    <property type="entry name" value="LANC_like"/>
    <property type="match status" value="1"/>
</dbReference>
<sequence length="894" mass="94928">MAERVAEIAESEGREVYVDDTWVSVHRPGLDLPAQGWKLHVSARPGTLVATLDRILPLLFHLDCDFKVARSTSVLRELNSGDVDPGAVGKAVTVYPPQDRVVKVGRVLAAALAGYAAPRVPSDRRVHRSAPVYYRYGPFVPQYRVDENGDWELVLIGPDGEFLPGAAGPEFRCPPWASDPFRQVTPGSAAEPGGSRRPDGKTDDPGRADGSGRPGGETAVSPESGDGVPGDGNGPSEGVPTLGGRYRLTSGVVRGARGNVYRAEDTTSGHRVVVKEARAYVGENADGMDLRLQIRNERRILQALAGVDGVPGLIDHFRHGEDEFLVITEEGSRDLNRFVNEHGLFADDPRGAGRDLAVLATQLVGLLDAVHARGVVVRDLSPKNVVLDDDLRCTLVDFGNSRYDGFQIPGWTPGYSVPDQHTGRPSEPADDYFALGGVLFFAATGMHPIGVDSDPARNLERTLMSLAALFPGVTTGVRGLIPRLLSLDPAERTAAAADIRHGRHRTGRVTAGAARVVPPRFTPDLLDAVIAHTRDECVRFAEKTMAGPADPRRSAPPVTHVYGGSAGLGMELLHHPDTEAVAGDLARWTAEVIPPTRLPSALFFGRTGTELFLSTARRMLGADVPAADPIELGDGERGDHVHGLAGVGAGHLLLAELDPCPDHRAVAAECARRLLAGEVRDTQDAVAPAQPGTGVATESGFAHGAAGIAAFLLAYHRATGDPGAGAAARRRLDALAGEAAALARVLREPAARPMGASWCQGLSGIVTALVHAARAYDEEWYLETARAGARACLGIAPQAWVVSQCCGLAGIGEMLLDVALATGEEEFWRGAERIVELMLTRSGGDPEHPVFPDNTLEGASGSWGMGTPGVLSFLRRLRDRDGARLWTPGWAPPR</sequence>
<dbReference type="Proteomes" id="UP001500212">
    <property type="component" value="Unassembled WGS sequence"/>
</dbReference>
<dbReference type="PANTHER" id="PTHR24346">
    <property type="entry name" value="MAP/MICROTUBULE AFFINITY-REGULATING KINASE"/>
    <property type="match status" value="1"/>
</dbReference>
<reference evidence="6" key="1">
    <citation type="journal article" date="2019" name="Int. J. Syst. Evol. Microbiol.">
        <title>The Global Catalogue of Microorganisms (GCM) 10K type strain sequencing project: providing services to taxonomists for standard genome sequencing and annotation.</title>
        <authorList>
            <consortium name="The Broad Institute Genomics Platform"/>
            <consortium name="The Broad Institute Genome Sequencing Center for Infectious Disease"/>
            <person name="Wu L."/>
            <person name="Ma J."/>
        </authorList>
    </citation>
    <scope>NUCLEOTIDE SEQUENCE [LARGE SCALE GENOMIC DNA]</scope>
    <source>
        <strain evidence="6">JCM 17938</strain>
    </source>
</reference>
<accession>A0ABP8TBY6</accession>
<evidence type="ECO:0000256" key="2">
    <source>
        <dbReference type="ARBA" id="ARBA00022840"/>
    </source>
</evidence>
<organism evidence="5 6">
    <name type="scientific">Actinoallomurus liliacearum</name>
    <dbReference type="NCBI Taxonomy" id="1080073"/>
    <lineage>
        <taxon>Bacteria</taxon>
        <taxon>Bacillati</taxon>
        <taxon>Actinomycetota</taxon>
        <taxon>Actinomycetes</taxon>
        <taxon>Streptosporangiales</taxon>
        <taxon>Thermomonosporaceae</taxon>
        <taxon>Actinoallomurus</taxon>
    </lineage>
</organism>
<dbReference type="Gene3D" id="1.10.510.10">
    <property type="entry name" value="Transferase(Phosphotransferase) domain 1"/>
    <property type="match status" value="1"/>
</dbReference>
<name>A0ABP8TBY6_9ACTN</name>
<dbReference type="Gene3D" id="1.50.10.10">
    <property type="match status" value="1"/>
</dbReference>
<dbReference type="InterPro" id="IPR011009">
    <property type="entry name" value="Kinase-like_dom_sf"/>
</dbReference>
<dbReference type="EMBL" id="BAABHJ010000003">
    <property type="protein sequence ID" value="GAA4603737.1"/>
    <property type="molecule type" value="Genomic_DNA"/>
</dbReference>
<dbReference type="PROSITE" id="PS50011">
    <property type="entry name" value="PROTEIN_KINASE_DOM"/>
    <property type="match status" value="1"/>
</dbReference>
<feature type="compositionally biased region" description="Basic and acidic residues" evidence="3">
    <location>
        <begin position="194"/>
        <end position="207"/>
    </location>
</feature>
<dbReference type="SUPFAM" id="SSF158745">
    <property type="entry name" value="LanC-like"/>
    <property type="match status" value="1"/>
</dbReference>
<evidence type="ECO:0000256" key="3">
    <source>
        <dbReference type="SAM" id="MobiDB-lite"/>
    </source>
</evidence>
<dbReference type="InterPro" id="IPR000719">
    <property type="entry name" value="Prot_kinase_dom"/>
</dbReference>
<keyword evidence="1" id="KW-0547">Nucleotide-binding</keyword>
<evidence type="ECO:0000256" key="1">
    <source>
        <dbReference type="ARBA" id="ARBA00022741"/>
    </source>
</evidence>
<dbReference type="InterPro" id="IPR012341">
    <property type="entry name" value="6hp_glycosidase-like_sf"/>
</dbReference>